<keyword evidence="2" id="KW-0418">Kinase</keyword>
<evidence type="ECO:0000256" key="2">
    <source>
        <dbReference type="ARBA" id="ARBA00022777"/>
    </source>
</evidence>
<dbReference type="Gene3D" id="3.40.50.2300">
    <property type="match status" value="1"/>
</dbReference>
<feature type="transmembrane region" description="Helical" evidence="6">
    <location>
        <begin position="68"/>
        <end position="90"/>
    </location>
</feature>
<dbReference type="SMART" id="SM00448">
    <property type="entry name" value="REC"/>
    <property type="match status" value="1"/>
</dbReference>
<evidence type="ECO:0000259" key="7">
    <source>
        <dbReference type="PROSITE" id="PS50110"/>
    </source>
</evidence>
<evidence type="ECO:0000256" key="5">
    <source>
        <dbReference type="SAM" id="MobiDB-lite"/>
    </source>
</evidence>
<dbReference type="InterPro" id="IPR001610">
    <property type="entry name" value="PAC"/>
</dbReference>
<dbReference type="RefSeq" id="WP_406699601.1">
    <property type="nucleotide sequence ID" value="NZ_CP155447.1"/>
</dbReference>
<feature type="domain" description="PAC" evidence="9">
    <location>
        <begin position="336"/>
        <end position="388"/>
    </location>
</feature>
<dbReference type="Pfam" id="PF00989">
    <property type="entry name" value="PAS"/>
    <property type="match status" value="1"/>
</dbReference>
<dbReference type="PROSITE" id="PS51832">
    <property type="entry name" value="HD_GYP"/>
    <property type="match status" value="1"/>
</dbReference>
<dbReference type="Gene3D" id="1.10.3210.10">
    <property type="entry name" value="Hypothetical protein af1432"/>
    <property type="match status" value="1"/>
</dbReference>
<feature type="domain" description="PAC" evidence="9">
    <location>
        <begin position="175"/>
        <end position="227"/>
    </location>
</feature>
<feature type="modified residue" description="4-aspartylphosphate" evidence="3">
    <location>
        <position position="854"/>
    </location>
</feature>
<feature type="domain" description="PAS" evidence="8">
    <location>
        <begin position="102"/>
        <end position="173"/>
    </location>
</feature>
<proteinExistence type="predicted"/>
<dbReference type="PANTHER" id="PTHR45228">
    <property type="entry name" value="CYCLIC DI-GMP PHOSPHODIESTERASE TM_0186-RELATED"/>
    <property type="match status" value="1"/>
</dbReference>
<gene>
    <name evidence="11" type="ORF">V5E97_12135</name>
</gene>
<protein>
    <submittedName>
        <fullName evidence="11">HD domain-containing phosphohydrolase</fullName>
    </submittedName>
</protein>
<dbReference type="CDD" id="cd00077">
    <property type="entry name" value="HDc"/>
    <property type="match status" value="1"/>
</dbReference>
<dbReference type="PROSITE" id="PS50110">
    <property type="entry name" value="RESPONSE_REGULATORY"/>
    <property type="match status" value="1"/>
</dbReference>
<dbReference type="GO" id="GO:0016301">
    <property type="term" value="F:kinase activity"/>
    <property type="evidence" value="ECO:0007669"/>
    <property type="project" value="UniProtKB-KW"/>
</dbReference>
<evidence type="ECO:0000259" key="8">
    <source>
        <dbReference type="PROSITE" id="PS50112"/>
    </source>
</evidence>
<dbReference type="InterPro" id="IPR013767">
    <property type="entry name" value="PAS_fold"/>
</dbReference>
<dbReference type="InterPro" id="IPR029016">
    <property type="entry name" value="GAF-like_dom_sf"/>
</dbReference>
<dbReference type="SUPFAM" id="SSF109604">
    <property type="entry name" value="HD-domain/PDEase-like"/>
    <property type="match status" value="1"/>
</dbReference>
<dbReference type="Pfam" id="PF13426">
    <property type="entry name" value="PAS_9"/>
    <property type="match status" value="1"/>
</dbReference>
<organism evidence="11">
    <name type="scientific">Singulisphaera sp. Ch08</name>
    <dbReference type="NCBI Taxonomy" id="3120278"/>
    <lineage>
        <taxon>Bacteria</taxon>
        <taxon>Pseudomonadati</taxon>
        <taxon>Planctomycetota</taxon>
        <taxon>Planctomycetia</taxon>
        <taxon>Isosphaerales</taxon>
        <taxon>Isosphaeraceae</taxon>
        <taxon>Singulisphaera</taxon>
    </lineage>
</organism>
<dbReference type="Pfam" id="PF13487">
    <property type="entry name" value="HD_5"/>
    <property type="match status" value="1"/>
</dbReference>
<dbReference type="InterPro" id="IPR003018">
    <property type="entry name" value="GAF"/>
</dbReference>
<dbReference type="InterPro" id="IPR035965">
    <property type="entry name" value="PAS-like_dom_sf"/>
</dbReference>
<dbReference type="CDD" id="cd00130">
    <property type="entry name" value="PAS"/>
    <property type="match status" value="2"/>
</dbReference>
<keyword evidence="6" id="KW-0472">Membrane</keyword>
<dbReference type="InterPro" id="IPR011006">
    <property type="entry name" value="CheY-like_superfamily"/>
</dbReference>
<keyword evidence="4" id="KW-0175">Coiled coil</keyword>
<dbReference type="SUPFAM" id="SSF55785">
    <property type="entry name" value="PYP-like sensor domain (PAS domain)"/>
    <property type="match status" value="2"/>
</dbReference>
<dbReference type="Pfam" id="PF00072">
    <property type="entry name" value="Response_reg"/>
    <property type="match status" value="1"/>
</dbReference>
<dbReference type="SMART" id="SM00086">
    <property type="entry name" value="PAC"/>
    <property type="match status" value="2"/>
</dbReference>
<dbReference type="SUPFAM" id="SSF55781">
    <property type="entry name" value="GAF domain-like"/>
    <property type="match status" value="1"/>
</dbReference>
<keyword evidence="6" id="KW-1133">Transmembrane helix</keyword>
<dbReference type="PROSITE" id="PS50112">
    <property type="entry name" value="PAS"/>
    <property type="match status" value="2"/>
</dbReference>
<dbReference type="SMART" id="SM00471">
    <property type="entry name" value="HDc"/>
    <property type="match status" value="1"/>
</dbReference>
<feature type="compositionally biased region" description="Polar residues" evidence="5">
    <location>
        <begin position="1"/>
        <end position="22"/>
    </location>
</feature>
<dbReference type="AlphaFoldDB" id="A0AAU7CNW3"/>
<dbReference type="GO" id="GO:0000160">
    <property type="term" value="P:phosphorelay signal transduction system"/>
    <property type="evidence" value="ECO:0007669"/>
    <property type="project" value="InterPro"/>
</dbReference>
<dbReference type="SMART" id="SM00091">
    <property type="entry name" value="PAS"/>
    <property type="match status" value="2"/>
</dbReference>
<feature type="transmembrane region" description="Helical" evidence="6">
    <location>
        <begin position="34"/>
        <end position="53"/>
    </location>
</feature>
<evidence type="ECO:0000313" key="11">
    <source>
        <dbReference type="EMBL" id="XBH06753.1"/>
    </source>
</evidence>
<dbReference type="PANTHER" id="PTHR45228:SF1">
    <property type="entry name" value="CYCLIC DI-GMP PHOSPHODIESTERASE TM_0186"/>
    <property type="match status" value="1"/>
</dbReference>
<keyword evidence="1" id="KW-0808">Transferase</keyword>
<feature type="domain" description="Response regulatory" evidence="7">
    <location>
        <begin position="805"/>
        <end position="921"/>
    </location>
</feature>
<dbReference type="CDD" id="cd17574">
    <property type="entry name" value="REC_OmpR"/>
    <property type="match status" value="1"/>
</dbReference>
<dbReference type="InterPro" id="IPR000700">
    <property type="entry name" value="PAS-assoc_C"/>
</dbReference>
<feature type="region of interest" description="Disordered" evidence="5">
    <location>
        <begin position="1"/>
        <end position="24"/>
    </location>
</feature>
<dbReference type="InterPro" id="IPR000014">
    <property type="entry name" value="PAS"/>
</dbReference>
<evidence type="ECO:0000256" key="3">
    <source>
        <dbReference type="PROSITE-ProRule" id="PRU00169"/>
    </source>
</evidence>
<keyword evidence="3" id="KW-0597">Phosphoprotein</keyword>
<evidence type="ECO:0000259" key="10">
    <source>
        <dbReference type="PROSITE" id="PS51832"/>
    </source>
</evidence>
<dbReference type="Pfam" id="PF01590">
    <property type="entry name" value="GAF"/>
    <property type="match status" value="1"/>
</dbReference>
<keyword evidence="6" id="KW-0812">Transmembrane</keyword>
<dbReference type="SUPFAM" id="SSF52172">
    <property type="entry name" value="CheY-like"/>
    <property type="match status" value="1"/>
</dbReference>
<dbReference type="NCBIfam" id="TIGR00229">
    <property type="entry name" value="sensory_box"/>
    <property type="match status" value="2"/>
</dbReference>
<feature type="coiled-coil region" evidence="4">
    <location>
        <begin position="229"/>
        <end position="263"/>
    </location>
</feature>
<dbReference type="InterPro" id="IPR037522">
    <property type="entry name" value="HD_GYP_dom"/>
</dbReference>
<evidence type="ECO:0000259" key="9">
    <source>
        <dbReference type="PROSITE" id="PS50113"/>
    </source>
</evidence>
<feature type="domain" description="HD-GYP" evidence="10">
    <location>
        <begin position="569"/>
        <end position="764"/>
    </location>
</feature>
<dbReference type="GO" id="GO:0006355">
    <property type="term" value="P:regulation of DNA-templated transcription"/>
    <property type="evidence" value="ECO:0007669"/>
    <property type="project" value="InterPro"/>
</dbReference>
<dbReference type="InterPro" id="IPR001789">
    <property type="entry name" value="Sig_transdc_resp-reg_receiver"/>
</dbReference>
<name>A0AAU7CNW3_9BACT</name>
<dbReference type="Gene3D" id="3.30.450.40">
    <property type="match status" value="1"/>
</dbReference>
<dbReference type="InterPro" id="IPR003607">
    <property type="entry name" value="HD/PDEase_dom"/>
</dbReference>
<dbReference type="InterPro" id="IPR052020">
    <property type="entry name" value="Cyclic_di-GMP/3'3'-cGAMP_PDE"/>
</dbReference>
<dbReference type="SMART" id="SM00065">
    <property type="entry name" value="GAF"/>
    <property type="match status" value="1"/>
</dbReference>
<evidence type="ECO:0000256" key="6">
    <source>
        <dbReference type="SAM" id="Phobius"/>
    </source>
</evidence>
<dbReference type="Gene3D" id="3.30.450.20">
    <property type="entry name" value="PAS domain"/>
    <property type="match status" value="2"/>
</dbReference>
<dbReference type="EMBL" id="CP155447">
    <property type="protein sequence ID" value="XBH06753.1"/>
    <property type="molecule type" value="Genomic_DNA"/>
</dbReference>
<evidence type="ECO:0000256" key="4">
    <source>
        <dbReference type="SAM" id="Coils"/>
    </source>
</evidence>
<sequence length="948" mass="105399">MPETAFESQPRTAHSSENPFQSQRRRVARRTDRLFAALLIIQWLVVVATALLGSPRASAGQAAAQTSLHIWALIVLGGVIASLPIALSLVRDIAERREADEWQARLVTILEATTDFVGVADRNGRVLYVNGAGQRMVGIRQEEVLQTNIPDYLTNEAKNTVENEGLAIANREGVWSGEAVFQRRDGSEIPISLVILAHKNPHGVVESFSTIARDITERKRAEKALLLVRDELEVRVAERTAELSRANQELVREVAERKRAEKAQARMVAILDATTDFVGIADMKGRPLYVNEAGLRMVGLKAEDLPHATIADFHPDWVMELIRNESMPASIRDGVWSGEVALLRRDGSEFPVSMVSLAHKDPHGDVEFTSIIARDVTERNRTEQEIRLLNSQLKNRLYRLKSHREIDKAITARLDLGITFDILLDQVTSQLGVDAADVLLIDSDARELRYAKSKGFQTDSMFKVPLELDRSIPGLVALEARALHFANLSQGSPQFVRAEAMLEEGFVAYSAVPLIFQGKVKGVLEVFHRAPLELNEEWLDFFGAFAGQAAIAIENATLFEDLQRTNAELTVAYDATIEGWSRALDLRDKETEGHTRRVTEMSVRLARAMGMGGADLINVRRGALLHDVGKLGIPDEVLLKPGALTDEEWALMRRHPTYAYEWLAPIAFLRPALEIPYCHHEKLDGTGYPRGLKGDEIPLAARIFTVVDIWDALRSDRPYRAGWPEERVLAYINALSGSHLDPRVVQAFFECRATDRMDAAEDFPRMAATESVVGNLPARPTVHKPGHFPAEPKVENPFAAPSGLTILVAENNQPHGHILNRTLKSMGHEVLLAADGEEAWRAIVQGRPRVVIADWVLPRLNGLALCRRIRNRTGLPYTYVILVNGPSDGQNRTKALNAGADDFLTKPLDLQQLTASLAVARRFLNVRGDLAKRKIYPDLFTFVSLPSL</sequence>
<reference evidence="11" key="1">
    <citation type="submission" date="2024-05" db="EMBL/GenBank/DDBJ databases">
        <title>Planctomycetes of the genus Singulisphaera possess chitinolytic capabilities.</title>
        <authorList>
            <person name="Ivanova A."/>
        </authorList>
    </citation>
    <scope>NUCLEOTIDE SEQUENCE</scope>
    <source>
        <strain evidence="11">Ch08T</strain>
    </source>
</reference>
<feature type="domain" description="PAS" evidence="8">
    <location>
        <begin position="263"/>
        <end position="305"/>
    </location>
</feature>
<accession>A0AAU7CNW3</accession>
<dbReference type="PROSITE" id="PS50113">
    <property type="entry name" value="PAC"/>
    <property type="match status" value="2"/>
</dbReference>
<evidence type="ECO:0000256" key="1">
    <source>
        <dbReference type="ARBA" id="ARBA00022679"/>
    </source>
</evidence>